<keyword evidence="7" id="KW-0235">DNA replication</keyword>
<dbReference type="PANTHER" id="PTHR10670:SF0">
    <property type="entry name" value="DNA POLYMERASE EPSILON CATALYTIC SUBUNIT A"/>
    <property type="match status" value="1"/>
</dbReference>
<dbReference type="SUPFAM" id="SSF53098">
    <property type="entry name" value="Ribonuclease H-like"/>
    <property type="match status" value="1"/>
</dbReference>
<dbReference type="InterPro" id="IPR042087">
    <property type="entry name" value="DNA_pol_B_thumb"/>
</dbReference>
<sequence>MVLQNTGKYRADRDDSNKREAGSSTGPREESSESRIRLALENDRIDSKYGFDRVRDVKERTGYLINMHTAEVLDEDKRLVAAMDYYFIEMDGSRFKVSLTFQPYFLILARKECEQEVIQFLSKRFAGTIHKINVIEKEDLDLLNHLSGIKQRYIKLSFMSQNEMMKVRREILTAVNKNKEREKKDQIYAEMLTNALTSAAAIEHAKKTTDHMENILDIREHDVPYHVRVSIDMQIFCGTWYTIKSRGTETPIFTKRDDIIERPDPIVLAFDIETTKLPLKFPDSQTDQIMMISYMIDGQGYLITNREIISVDVEDFEYTPKPEFEGQFIVFNEENELALIQKFFDHIMDVKPHIFVTYNGDFFDWPFVEARAAVLGLDMKLEIGFSKIAARDGTYACRPAMHMDCLCWVKRDSYLPVGSQGLKAVAKAKLRYDPVELDPEEMCRMASEQPQVLSNYSVSDAVATYYLYMKYVHPFIFALCTIIPLEPDEVLRKGSGTLCESLLMVQAFHANIVFPNKQVEELNKLTADGHVLETETYVGGHVEALESGVFRADIKCKFKIVPSAVDKLMETTEKTMKHAIEVEEGIPLDMVTNFDEVCAEIKAKLQHMKDHPRRDENPLIYHLDVGAMYPNIILTNRLQPSAMVNTSICAVCDYNRPGASCQRHMEWMWRGDYLPATRSEYQRIQQQLETEKFPPLHPGGPTRAFHSLPKEDQAAYEKKRLADYCRVAYKKTKVTRTEVRTTTICQKENSFYVDTVRAFRDRRYEYKALNKQAKAKVAEAVASGDAAEIKSAKSREVLYDSLQLAHKCILNSFYGYVMRRGARWHSMEMAGIVCYTGANIIMKAREIIEQVGRPLELDTDGIWCILPSSFPENVTVLTTHAKKKKINVSFPNAVLNAMVKDHFTNDQYFELVDPELKKYEQRAENSIFFEVDGPYLAMVLPASKEEGKRLKKRYAVFNFDGSLAELKGFEVKRRGELQLIKIFQSSVFEAFLKGNDLKSCYSAVAKVADYWLDVLYSKGSNMPDSELFELISENRSMSKKLEDYGGQKSTSISTAKRLAEFLGDQMVKDAGLACRFIISKKPEGAPVTERAIPLAIFQSPAAVRRHHLRRWLKDNSIAEDIDIRDVLDWAYYIERLSGAIQKIITIPAAMQGLDNPVPRCQYPDWLHKKMLAKTDKYKTRKITDMFSVQPKELQNSSDDTQEPSTSADGNMDTEVDIEDIGKPASDKEVTIRPIVHTVKRKRDESPAKEPQHWREALGSPPPFGNTKEERKAWILFQKKKWLWQMEQRGLRNRSKRGKMDKEMMPPPKAGPVTTLGGFLRKAQRTLLNTPWQIIQVAETPEPGLFKVWALVGTELHQIKLSVPRIFYVNQRVSRAADSGQYWRKCSRVLPRAHPVLHLYQYTVPEHLYREHQEELTSELCAPEIEGIYETQMSLEFRVLMQLGCICTVDPQEARKMIQFGSSNMDSFALNQLQFKSVALQPYLQKQDGVPPVKHIYLYQHSALNSSRSMWALVLPPVRRAYIYVLDTVRTNQVPNMNTLYLAERTAKINLGTEESSLPGAELTWEVVVETEARAVSRHLQRALQRYKDERCGPTLLALQATLSPHLLLQLMPGLSDFPLVPIHVRDVETLYSALEWQRIGARAIVRHYLGLDAVLQLTIEQCRYFHVPLGNMPADPTVFGADLFYARHLVKHNFVLWCSNRDLPDLGGRETDDNRLVSEVEELSGCTHIARGAYSSVCVELDTDALGVCALLQAHSILHAEGTSLATAFGASHANIQDVMANAVYVQLDTDALLQAHSILHAEGTSLATAFGASHANIQDVMANAVYVQLDTDALLQAHSILHAEGTSLATAFGASHANIQDVMANAVYVQLDTDALLQAHSILHAEGTSLATAFGASHANIQDVMANAVYVQLDTDALLQAHSILHAEGTSLATAFGASHANIQDVMANAVYVQLDTDALLQAHSILHAEGTSLATAFGASHANIQDVMANAVYVQLDTDALLQAHSILHAEGTSLATAFGASHANIQDVMANAVYVQLDTDALLQAHSILHAEGTSLATAFGASHANIQDVMANAVYVQLDTDALLQAHSILHAEGTSLATAFGASHANIQDVMANAVYVQLDTDALLQAHSILHAEGTSLATAFGASHANIQDVMANAVYVQLDTDALLQAHSILHAEGTSLATAFGASHANIQDVMANAVYVQLDTDALLQAHSILHAEGTSLATAFGASHANIQDVMANAVYVQLDTDALLQAHSILHAEGTSLATAFGASHANIQDVMANAVYVQLDTDALLQAHSILHAEGTSLATAFGASHANIQDVMANAVYVQLDTDALLQAHSILHAEGTSLATAFGASHANIQDVMANAVYVQLDTDALLQAHSILHAEGTSLATAFGASHANIQDVMANAGSNASMPYDETAQCSAAFKILRTMIASWLRDVTQYKNVFADLQISHFYRWLKTPTSLLYDPALRRTLYNLMKKLFLMLVAEFKRLGSHIVFADFNKILLCTKKTNVMDGIGYVEFVVQSIRNKELFHGIDIRYKQCWSYLLWLDEANYAGVQGKLPEGLTEVGSSQLPSASEENAEDEDSSITMQWNLSNFLPAPVREPFAAAVAGFLSAAYSQPKELPNLIRGEISQKLFQVTEKINSRYPALRPADIGRQPGLKPDAFTGESKPALLYVNAVCKVFSLDPTLEDEVTLLRRNLLRLIGVGEFSAAAEWRDACNSCLLTEIICNVCNHCRDLDLCRDTNTGVVNDVPVCLCPTCGTPYENQELEWRLIEIMNKRTMSYILQDLICKRCHQVKRENMTMVCECAGEFTLMVPTKEVLSQLNTFRTIADYYKMPLLSELIEYHLSNT</sequence>
<dbReference type="Gene3D" id="1.10.132.60">
    <property type="entry name" value="DNA polymerase family B, C-terminal domain"/>
    <property type="match status" value="1"/>
</dbReference>
<evidence type="ECO:0000256" key="16">
    <source>
        <dbReference type="SAM" id="MobiDB-lite"/>
    </source>
</evidence>
<proteinExistence type="inferred from homology"/>
<keyword evidence="6" id="KW-0548">Nucleotidyltransferase</keyword>
<feature type="region of interest" description="Disordered" evidence="16">
    <location>
        <begin position="1188"/>
        <end position="1212"/>
    </location>
</feature>
<keyword evidence="12" id="KW-0408">Iron</keyword>
<dbReference type="InterPro" id="IPR006172">
    <property type="entry name" value="DNA-dir_DNA_pol_B"/>
</dbReference>
<dbReference type="Pfam" id="PF08490">
    <property type="entry name" value="DUF1744"/>
    <property type="match status" value="2"/>
</dbReference>
<dbReference type="SUPFAM" id="SSF56672">
    <property type="entry name" value="DNA/RNA polymerases"/>
    <property type="match status" value="1"/>
</dbReference>
<feature type="compositionally biased region" description="Basic and acidic residues" evidence="16">
    <location>
        <begin position="1241"/>
        <end position="1255"/>
    </location>
</feature>
<evidence type="ECO:0000256" key="3">
    <source>
        <dbReference type="ARBA" id="ARBA00012417"/>
    </source>
</evidence>
<evidence type="ECO:0000256" key="5">
    <source>
        <dbReference type="ARBA" id="ARBA00022679"/>
    </source>
</evidence>
<dbReference type="FunFam" id="3.90.1600.10:FF:000006">
    <property type="entry name" value="DNA polymerase epsilon catalytic subunit"/>
    <property type="match status" value="1"/>
</dbReference>
<evidence type="ECO:0000256" key="2">
    <source>
        <dbReference type="ARBA" id="ARBA00005755"/>
    </source>
</evidence>
<dbReference type="Gene3D" id="3.90.1600.10">
    <property type="entry name" value="Palm domain of DNA polymerase"/>
    <property type="match status" value="1"/>
</dbReference>
<accession>A0A2A4JFA6</accession>
<keyword evidence="11" id="KW-0239">DNA-directed DNA polymerase</keyword>
<dbReference type="InterPro" id="IPR012337">
    <property type="entry name" value="RNaseH-like_sf"/>
</dbReference>
<keyword evidence="8" id="KW-0479">Metal-binding</keyword>
<dbReference type="GO" id="GO:0003887">
    <property type="term" value="F:DNA-directed DNA polymerase activity"/>
    <property type="evidence" value="ECO:0007669"/>
    <property type="project" value="UniProtKB-KW"/>
</dbReference>
<evidence type="ECO:0000256" key="13">
    <source>
        <dbReference type="ARBA" id="ARBA00023014"/>
    </source>
</evidence>
<dbReference type="InterPro" id="IPR000782">
    <property type="entry name" value="FAS1_domain"/>
</dbReference>
<comment type="subcellular location">
    <subcellularLocation>
        <location evidence="1">Nucleus</location>
    </subcellularLocation>
</comment>
<keyword evidence="4" id="KW-0004">4Fe-4S</keyword>
<dbReference type="PANTHER" id="PTHR10670">
    <property type="entry name" value="DNA POLYMERASE EPSILON CATALYTIC SUBUNIT A"/>
    <property type="match status" value="1"/>
</dbReference>
<feature type="compositionally biased region" description="Polar residues" evidence="16">
    <location>
        <begin position="1192"/>
        <end position="1208"/>
    </location>
</feature>
<dbReference type="PROSITE" id="PS50213">
    <property type="entry name" value="FAS1"/>
    <property type="match status" value="1"/>
</dbReference>
<evidence type="ECO:0000256" key="9">
    <source>
        <dbReference type="ARBA" id="ARBA00022771"/>
    </source>
</evidence>
<evidence type="ECO:0000256" key="11">
    <source>
        <dbReference type="ARBA" id="ARBA00022932"/>
    </source>
</evidence>
<dbReference type="GO" id="GO:0003677">
    <property type="term" value="F:DNA binding"/>
    <property type="evidence" value="ECO:0007669"/>
    <property type="project" value="UniProtKB-KW"/>
</dbReference>
<dbReference type="GO" id="GO:0008310">
    <property type="term" value="F:single-stranded DNA 3'-5' DNA exonuclease activity"/>
    <property type="evidence" value="ECO:0007669"/>
    <property type="project" value="TreeGrafter"/>
</dbReference>
<dbReference type="SMART" id="SM00486">
    <property type="entry name" value="POLBc"/>
    <property type="match status" value="1"/>
</dbReference>
<comment type="similarity">
    <text evidence="2">Belongs to the DNA polymerase type-B family.</text>
</comment>
<feature type="region of interest" description="Disordered" evidence="16">
    <location>
        <begin position="1291"/>
        <end position="1313"/>
    </location>
</feature>
<dbReference type="CDD" id="cd05535">
    <property type="entry name" value="POLBc_epsilon"/>
    <property type="match status" value="1"/>
</dbReference>
<dbReference type="GO" id="GO:0006272">
    <property type="term" value="P:leading strand elongation"/>
    <property type="evidence" value="ECO:0007669"/>
    <property type="project" value="TreeGrafter"/>
</dbReference>
<dbReference type="Pfam" id="PF22912">
    <property type="entry name" value="zf-DPOE"/>
    <property type="match status" value="1"/>
</dbReference>
<feature type="compositionally biased region" description="Basic and acidic residues" evidence="16">
    <location>
        <begin position="9"/>
        <end position="35"/>
    </location>
</feature>
<dbReference type="CDD" id="cd05779">
    <property type="entry name" value="DNA_polB_epsilon_exo"/>
    <property type="match status" value="1"/>
</dbReference>
<evidence type="ECO:0000313" key="18">
    <source>
        <dbReference type="EMBL" id="PCG70113.1"/>
    </source>
</evidence>
<evidence type="ECO:0000256" key="4">
    <source>
        <dbReference type="ARBA" id="ARBA00022485"/>
    </source>
</evidence>
<dbReference type="Gene3D" id="3.30.342.10">
    <property type="entry name" value="DNA Polymerase, chain B, domain 1"/>
    <property type="match status" value="1"/>
</dbReference>
<evidence type="ECO:0000256" key="10">
    <source>
        <dbReference type="ARBA" id="ARBA00022833"/>
    </source>
</evidence>
<dbReference type="FunFam" id="3.30.420.10:FF:000010">
    <property type="entry name" value="DNA polymerase epsilon catalytic subunit"/>
    <property type="match status" value="1"/>
</dbReference>
<protein>
    <recommendedName>
        <fullName evidence="3">DNA-directed DNA polymerase</fullName>
        <ecNumber evidence="3">2.7.7.7</ecNumber>
    </recommendedName>
</protein>
<dbReference type="InterPro" id="IPR055191">
    <property type="entry name" value="POL2_thumb"/>
</dbReference>
<evidence type="ECO:0000256" key="14">
    <source>
        <dbReference type="ARBA" id="ARBA00023125"/>
    </source>
</evidence>
<keyword evidence="9" id="KW-0863">Zinc-finger</keyword>
<evidence type="ECO:0000259" key="17">
    <source>
        <dbReference type="PROSITE" id="PS50213"/>
    </source>
</evidence>
<dbReference type="EC" id="2.7.7.7" evidence="3"/>
<dbReference type="InterPro" id="IPR013697">
    <property type="entry name" value="DNA_pol_e_suA_C"/>
</dbReference>
<dbReference type="Gene3D" id="3.30.420.10">
    <property type="entry name" value="Ribonuclease H-like superfamily/Ribonuclease H"/>
    <property type="match status" value="1"/>
</dbReference>
<dbReference type="SMART" id="SM01159">
    <property type="entry name" value="DUF1744"/>
    <property type="match status" value="1"/>
</dbReference>
<dbReference type="InterPro" id="IPR006133">
    <property type="entry name" value="DNA-dir_DNA_pol_B_exonuc"/>
</dbReference>
<name>A0A2A4JFA6_HELVI</name>
<feature type="domain" description="FAS1" evidence="17">
    <location>
        <begin position="2778"/>
        <end position="2859"/>
    </location>
</feature>
<dbReference type="FunFam" id="1.10.132.60:FF:000002">
    <property type="entry name" value="DNA polymerase epsilon catalytic subunit"/>
    <property type="match status" value="1"/>
</dbReference>
<dbReference type="InterPro" id="IPR036397">
    <property type="entry name" value="RNaseH_sf"/>
</dbReference>
<feature type="region of interest" description="Disordered" evidence="16">
    <location>
        <begin position="1239"/>
        <end position="1266"/>
    </location>
</feature>
<keyword evidence="14" id="KW-0238">DNA-binding</keyword>
<dbReference type="GO" id="GO:0000278">
    <property type="term" value="P:mitotic cell cycle"/>
    <property type="evidence" value="ECO:0007669"/>
    <property type="project" value="TreeGrafter"/>
</dbReference>
<keyword evidence="5" id="KW-0808">Transferase</keyword>
<dbReference type="Pfam" id="PF23250">
    <property type="entry name" value="zf_DPOE_2"/>
    <property type="match status" value="1"/>
</dbReference>
<dbReference type="InterPro" id="IPR043502">
    <property type="entry name" value="DNA/RNA_pol_sf"/>
</dbReference>
<dbReference type="GO" id="GO:0045004">
    <property type="term" value="P:DNA replication proofreading"/>
    <property type="evidence" value="ECO:0007669"/>
    <property type="project" value="TreeGrafter"/>
</dbReference>
<keyword evidence="13" id="KW-0411">Iron-sulfur</keyword>
<keyword evidence="10" id="KW-0862">Zinc</keyword>
<evidence type="ECO:0000256" key="15">
    <source>
        <dbReference type="ARBA" id="ARBA00023242"/>
    </source>
</evidence>
<dbReference type="InterPro" id="IPR029703">
    <property type="entry name" value="POL2"/>
</dbReference>
<dbReference type="STRING" id="7102.A0A2A4JFA6"/>
<dbReference type="EMBL" id="NWSH01001797">
    <property type="protein sequence ID" value="PCG70113.1"/>
    <property type="molecule type" value="Genomic_DNA"/>
</dbReference>
<evidence type="ECO:0000256" key="7">
    <source>
        <dbReference type="ARBA" id="ARBA00022705"/>
    </source>
</evidence>
<organism evidence="18">
    <name type="scientific">Heliothis virescens</name>
    <name type="common">Tobacco budworm moth</name>
    <dbReference type="NCBI Taxonomy" id="7102"/>
    <lineage>
        <taxon>Eukaryota</taxon>
        <taxon>Metazoa</taxon>
        <taxon>Ecdysozoa</taxon>
        <taxon>Arthropoda</taxon>
        <taxon>Hexapoda</taxon>
        <taxon>Insecta</taxon>
        <taxon>Pterygota</taxon>
        <taxon>Neoptera</taxon>
        <taxon>Endopterygota</taxon>
        <taxon>Lepidoptera</taxon>
        <taxon>Glossata</taxon>
        <taxon>Ditrysia</taxon>
        <taxon>Noctuoidea</taxon>
        <taxon>Noctuidae</taxon>
        <taxon>Heliothinae</taxon>
        <taxon>Heliothis</taxon>
    </lineage>
</organism>
<dbReference type="GO" id="GO:0008270">
    <property type="term" value="F:zinc ion binding"/>
    <property type="evidence" value="ECO:0007669"/>
    <property type="project" value="UniProtKB-KW"/>
</dbReference>
<evidence type="ECO:0000256" key="12">
    <source>
        <dbReference type="ARBA" id="ARBA00023004"/>
    </source>
</evidence>
<feature type="region of interest" description="Disordered" evidence="16">
    <location>
        <begin position="1"/>
        <end position="35"/>
    </location>
</feature>
<gene>
    <name evidence="18" type="ORF">B5V51_3346</name>
</gene>
<dbReference type="GO" id="GO:0006297">
    <property type="term" value="P:nucleotide-excision repair, DNA gap filling"/>
    <property type="evidence" value="ECO:0007669"/>
    <property type="project" value="TreeGrafter"/>
</dbReference>
<keyword evidence="15" id="KW-0539">Nucleus</keyword>
<reference evidence="18" key="1">
    <citation type="submission" date="2017-09" db="EMBL/GenBank/DDBJ databases">
        <title>Contemporary evolution of a Lepidopteran species, Heliothis virescens, in response to modern agricultural practices.</title>
        <authorList>
            <person name="Fritz M.L."/>
            <person name="Deyonke A.M."/>
            <person name="Papanicolaou A."/>
            <person name="Micinski S."/>
            <person name="Westbrook J."/>
            <person name="Gould F."/>
        </authorList>
    </citation>
    <scope>NUCLEOTIDE SEQUENCE [LARGE SCALE GENOMIC DNA]</scope>
    <source>
        <strain evidence="18">HvINT-</strain>
        <tissue evidence="18">Whole body</tissue>
    </source>
</reference>
<comment type="caution">
    <text evidence="18">The sequence shown here is derived from an EMBL/GenBank/DDBJ whole genome shotgun (WGS) entry which is preliminary data.</text>
</comment>
<dbReference type="GO" id="GO:0000166">
    <property type="term" value="F:nucleotide binding"/>
    <property type="evidence" value="ECO:0007669"/>
    <property type="project" value="InterPro"/>
</dbReference>
<evidence type="ECO:0000256" key="8">
    <source>
        <dbReference type="ARBA" id="ARBA00022723"/>
    </source>
</evidence>
<dbReference type="InterPro" id="IPR054475">
    <property type="entry name" value="Znf-DPOE"/>
</dbReference>
<evidence type="ECO:0000256" key="6">
    <source>
        <dbReference type="ARBA" id="ARBA00022695"/>
    </source>
</evidence>
<evidence type="ECO:0000256" key="1">
    <source>
        <dbReference type="ARBA" id="ARBA00004123"/>
    </source>
</evidence>
<dbReference type="Pfam" id="PF03104">
    <property type="entry name" value="DNA_pol_B_exo1"/>
    <property type="match status" value="1"/>
</dbReference>
<dbReference type="Pfam" id="PF22634">
    <property type="entry name" value="POL2_thumb"/>
    <property type="match status" value="1"/>
</dbReference>
<dbReference type="InterPro" id="IPR023211">
    <property type="entry name" value="DNA_pol_palm_dom_sf"/>
</dbReference>
<dbReference type="GO" id="GO:0006287">
    <property type="term" value="P:base-excision repair, gap-filling"/>
    <property type="evidence" value="ECO:0007669"/>
    <property type="project" value="TreeGrafter"/>
</dbReference>
<dbReference type="GO" id="GO:0051539">
    <property type="term" value="F:4 iron, 4 sulfur cluster binding"/>
    <property type="evidence" value="ECO:0007669"/>
    <property type="project" value="UniProtKB-KW"/>
</dbReference>
<dbReference type="GO" id="GO:0008622">
    <property type="term" value="C:epsilon DNA polymerase complex"/>
    <property type="evidence" value="ECO:0007669"/>
    <property type="project" value="InterPro"/>
</dbReference>